<keyword evidence="1" id="KW-0812">Transmembrane</keyword>
<name>A0A2S5GRX2_9BURK</name>
<feature type="transmembrane region" description="Helical" evidence="1">
    <location>
        <begin position="71"/>
        <end position="96"/>
    </location>
</feature>
<proteinExistence type="predicted"/>
<feature type="transmembrane region" description="Helical" evidence="1">
    <location>
        <begin position="108"/>
        <end position="127"/>
    </location>
</feature>
<dbReference type="EMBL" id="PREU01000005">
    <property type="protein sequence ID" value="PPA75625.1"/>
    <property type="molecule type" value="Genomic_DNA"/>
</dbReference>
<feature type="transmembrane region" description="Helical" evidence="1">
    <location>
        <begin position="41"/>
        <end position="64"/>
    </location>
</feature>
<feature type="transmembrane region" description="Helical" evidence="1">
    <location>
        <begin position="139"/>
        <end position="160"/>
    </location>
</feature>
<dbReference type="RefSeq" id="WP_104143716.1">
    <property type="nucleotide sequence ID" value="NZ_PREU01000005.1"/>
</dbReference>
<sequence length="177" mass="18795">MKLIITAAILLLATVASVVYRVTRRSPDDTGHRIRSDIFAGGLMFAFIAPAIGGIAVTLVLSVLSQTPQNLMIMVFGLPWFYLFGVIPALLCGIVAGALRPVRSNWKALGKVALVGLIFGMGAFLPFSGRDAAVRDMVFPLFVGGLPGMLAGFLCAYWYYGKPGSVRPANAEASQTA</sequence>
<comment type="caution">
    <text evidence="2">The sequence shown here is derived from an EMBL/GenBank/DDBJ whole genome shotgun (WGS) entry which is preliminary data.</text>
</comment>
<organism evidence="2 3">
    <name type="scientific">Achromobacter spanius</name>
    <dbReference type="NCBI Taxonomy" id="217203"/>
    <lineage>
        <taxon>Bacteria</taxon>
        <taxon>Pseudomonadati</taxon>
        <taxon>Pseudomonadota</taxon>
        <taxon>Betaproteobacteria</taxon>
        <taxon>Burkholderiales</taxon>
        <taxon>Alcaligenaceae</taxon>
        <taxon>Achromobacter</taxon>
    </lineage>
</organism>
<evidence type="ECO:0000313" key="2">
    <source>
        <dbReference type="EMBL" id="PPA75625.1"/>
    </source>
</evidence>
<reference evidence="2 3" key="1">
    <citation type="submission" date="2018-02" db="EMBL/GenBank/DDBJ databases">
        <title>Draft Genome of Achromobacter spanius stain 6.</title>
        <authorList>
            <person name="Gunasekera T.S."/>
            <person name="Radwan O."/>
            <person name="Ruiz O.N."/>
        </authorList>
    </citation>
    <scope>NUCLEOTIDE SEQUENCE [LARGE SCALE GENOMIC DNA]</scope>
    <source>
        <strain evidence="2 3">6</strain>
    </source>
</reference>
<dbReference type="OrthoDB" id="8657252at2"/>
<dbReference type="Proteomes" id="UP000239990">
    <property type="component" value="Unassembled WGS sequence"/>
</dbReference>
<accession>A0A2S5GRX2</accession>
<protein>
    <submittedName>
        <fullName evidence="2">Uncharacterized protein</fullName>
    </submittedName>
</protein>
<evidence type="ECO:0000313" key="3">
    <source>
        <dbReference type="Proteomes" id="UP000239990"/>
    </source>
</evidence>
<dbReference type="AlphaFoldDB" id="A0A2S5GRX2"/>
<gene>
    <name evidence="2" type="ORF">C4E15_12520</name>
</gene>
<keyword evidence="1" id="KW-1133">Transmembrane helix</keyword>
<evidence type="ECO:0000256" key="1">
    <source>
        <dbReference type="SAM" id="Phobius"/>
    </source>
</evidence>
<keyword evidence="1" id="KW-0472">Membrane</keyword>